<comment type="caution">
    <text evidence="20">The sequence shown here is derived from an EMBL/GenBank/DDBJ whole genome shotgun (WGS) entry which is preliminary data.</text>
</comment>
<evidence type="ECO:0000256" key="12">
    <source>
        <dbReference type="ARBA" id="ARBA00023295"/>
    </source>
</evidence>
<dbReference type="InterPro" id="IPR050887">
    <property type="entry name" value="Beta-mannosidase_GH2"/>
</dbReference>
<dbReference type="FunFam" id="2.60.120.260:FF:000060">
    <property type="entry name" value="Probable beta-mannosidase"/>
    <property type="match status" value="1"/>
</dbReference>
<dbReference type="RefSeq" id="WP_185658779.1">
    <property type="nucleotide sequence ID" value="NZ_CAWPOO010000005.1"/>
</dbReference>
<evidence type="ECO:0000256" key="7">
    <source>
        <dbReference type="ARBA" id="ARBA00022525"/>
    </source>
</evidence>
<keyword evidence="10" id="KW-0325">Glycoprotein</keyword>
<dbReference type="SUPFAM" id="SSF51445">
    <property type="entry name" value="(Trans)glycosidases"/>
    <property type="match status" value="1"/>
</dbReference>
<dbReference type="Pfam" id="PF17786">
    <property type="entry name" value="Mannosidase_ig"/>
    <property type="match status" value="1"/>
</dbReference>
<dbReference type="InterPro" id="IPR041625">
    <property type="entry name" value="Beta-mannosidase_Ig"/>
</dbReference>
<dbReference type="InterPro" id="IPR013783">
    <property type="entry name" value="Ig-like_fold"/>
</dbReference>
<feature type="domain" description="Beta-mannosidase Ig-fold" evidence="17">
    <location>
        <begin position="744"/>
        <end position="825"/>
    </location>
</feature>
<sequence>MIETLSLDGTWTLKGPKKIEIPAVVPGCVHADLHREGLIPDPYFRDNEKLVQWVGEESWSYTRDFEVNESLLQRDRVLLRFDGLDTLAKISLNGKLLAATDNMFREWEFDVKELLKPGGNSIRIDFESALLYGLEKQKERFLWQTGIDHHRLEGGQWVRKEQSNFGWDWGPMIVTMGIWRSLRIQGFDTAEISDLHIKQTLGKGYKLAELEIETAVQTIGRSKLAAFVTISKDGAVVASGESPVSRGKAKAKLSVKNPELWWPNGLGEQPLYIVAVSLLDDEGEVISQSSRRIGIRELKLVREKDQWGESFCFEANGNRFFAKGANWIPSDQFDVWGTDERNRDLLKSSVEANMNMIRVWGGGKYERDDFYDACDELGICVWQDFMFACSAYPGFDDTWVENVKVEIEQSVKRIRHHASLAIWCGNNELEHIPPILGDEPGQMPWDEYIELFDKVIGKIVKKQDPQRDYWPSSEHSPVGDRKYSQNPDCGDAHLWKVWHGRRPFEWYRTAFHRFCSEFGFQSFPEPSTIETYTDIEERNVTSYVMEQHQRSPIGNSAIIDYMLSWFRLPVGFDNTIWLTQILQGLAIKYAVEHWRMNKPRCMGALYWQLNDCWQVASWSSVDYFGKWKALHYAARNFYNPLLVCGVEDPDTDSVAIHVVNDLLEAKSLVVAWKVVDVTGKELDTGEKKIRSGANSTKVVKTLKLKKIVAEQGQRGLMVKLSLKEGRKTISENLVTFARPKHLTLEDPKLSVKVKALVKGAFDVTITSKKPSLWTWLEAKGIDARYSDNFVHLMAGESATIRVTPTNRVSATAFKAAISARSVFDTYQER</sequence>
<evidence type="ECO:0000256" key="6">
    <source>
        <dbReference type="ARBA" id="ARBA00012754"/>
    </source>
</evidence>
<evidence type="ECO:0000259" key="18">
    <source>
        <dbReference type="Pfam" id="PF17786"/>
    </source>
</evidence>
<feature type="domain" description="Mannosidase Ig/CBM-like" evidence="18">
    <location>
        <begin position="653"/>
        <end position="741"/>
    </location>
</feature>
<dbReference type="GO" id="GO:0004567">
    <property type="term" value="F:beta-mannosidase activity"/>
    <property type="evidence" value="ECO:0007669"/>
    <property type="project" value="UniProtKB-EC"/>
</dbReference>
<dbReference type="GO" id="GO:0005576">
    <property type="term" value="C:extracellular region"/>
    <property type="evidence" value="ECO:0007669"/>
    <property type="project" value="UniProtKB-SubCell"/>
</dbReference>
<dbReference type="PANTHER" id="PTHR43730:SF1">
    <property type="entry name" value="BETA-MANNOSIDASE"/>
    <property type="match status" value="1"/>
</dbReference>
<gene>
    <name evidence="20" type="ORF">H5P27_02410</name>
</gene>
<evidence type="ECO:0000313" key="21">
    <source>
        <dbReference type="Proteomes" id="UP000526501"/>
    </source>
</evidence>
<dbReference type="InterPro" id="IPR036156">
    <property type="entry name" value="Beta-gal/glucu_dom_sf"/>
</dbReference>
<dbReference type="InterPro" id="IPR008979">
    <property type="entry name" value="Galactose-bd-like_sf"/>
</dbReference>
<evidence type="ECO:0000256" key="1">
    <source>
        <dbReference type="ARBA" id="ARBA00000829"/>
    </source>
</evidence>
<evidence type="ECO:0000256" key="2">
    <source>
        <dbReference type="ARBA" id="ARBA00004371"/>
    </source>
</evidence>
<dbReference type="GO" id="GO:0005975">
    <property type="term" value="P:carbohydrate metabolic process"/>
    <property type="evidence" value="ECO:0007669"/>
    <property type="project" value="InterPro"/>
</dbReference>
<comment type="pathway">
    <text evidence="4">Glycan metabolism; N-glycan degradation.</text>
</comment>
<keyword evidence="9 20" id="KW-0378">Hydrolase</keyword>
<evidence type="ECO:0000256" key="11">
    <source>
        <dbReference type="ARBA" id="ARBA00023228"/>
    </source>
</evidence>
<reference evidence="20 21" key="1">
    <citation type="submission" date="2020-07" db="EMBL/GenBank/DDBJ databases">
        <authorList>
            <person name="Feng X."/>
        </authorList>
    </citation>
    <scope>NUCLEOTIDE SEQUENCE [LARGE SCALE GENOMIC DNA]</scope>
    <source>
        <strain evidence="20 21">JCM23202</strain>
    </source>
</reference>
<comment type="subunit">
    <text evidence="5">Homodimer.</text>
</comment>
<accession>A0A7X1B3C3</accession>
<keyword evidence="8" id="KW-0732">Signal</keyword>
<dbReference type="PANTHER" id="PTHR43730">
    <property type="entry name" value="BETA-MANNOSIDASE"/>
    <property type="match status" value="1"/>
</dbReference>
<name>A0A7X1B3C3_9BACT</name>
<dbReference type="Gene3D" id="3.20.20.80">
    <property type="entry name" value="Glycosidases"/>
    <property type="match status" value="1"/>
</dbReference>
<dbReference type="AlphaFoldDB" id="A0A7X1B3C3"/>
<evidence type="ECO:0000256" key="3">
    <source>
        <dbReference type="ARBA" id="ARBA00004613"/>
    </source>
</evidence>
<dbReference type="FunFam" id="3.20.20.80:FF:000050">
    <property type="entry name" value="Beta-mannosidase B"/>
    <property type="match status" value="1"/>
</dbReference>
<dbReference type="Proteomes" id="UP000526501">
    <property type="component" value="Unassembled WGS sequence"/>
</dbReference>
<dbReference type="GO" id="GO:0006516">
    <property type="term" value="P:glycoprotein catabolic process"/>
    <property type="evidence" value="ECO:0007669"/>
    <property type="project" value="TreeGrafter"/>
</dbReference>
<evidence type="ECO:0000256" key="15">
    <source>
        <dbReference type="ARBA" id="ARBA00041614"/>
    </source>
</evidence>
<comment type="similarity">
    <text evidence="13">Belongs to the glycosyl hydrolase 2 family. Beta-mannosidase B subfamily.</text>
</comment>
<dbReference type="InterPro" id="IPR041447">
    <property type="entry name" value="Mannosidase_ig"/>
</dbReference>
<evidence type="ECO:0000256" key="8">
    <source>
        <dbReference type="ARBA" id="ARBA00022729"/>
    </source>
</evidence>
<dbReference type="InterPro" id="IPR054593">
    <property type="entry name" value="Beta-mannosidase-like_N2"/>
</dbReference>
<evidence type="ECO:0000256" key="9">
    <source>
        <dbReference type="ARBA" id="ARBA00022801"/>
    </source>
</evidence>
<feature type="domain" description="Beta-mannosidase-like galactose-binding" evidence="19">
    <location>
        <begin position="11"/>
        <end position="180"/>
    </location>
</feature>
<comment type="catalytic activity">
    <reaction evidence="1">
        <text>Hydrolysis of terminal, non-reducing beta-D-mannose residues in beta-D-mannosides.</text>
        <dbReference type="EC" id="3.2.1.25"/>
    </reaction>
</comment>
<protein>
    <recommendedName>
        <fullName evidence="14">Beta-mannosidase B</fullName>
        <ecNumber evidence="6">3.2.1.25</ecNumber>
    </recommendedName>
    <alternativeName>
        <fullName evidence="15">Mannanase B</fullName>
    </alternativeName>
</protein>
<organism evidence="20 21">
    <name type="scientific">Pelagicoccus albus</name>
    <dbReference type="NCBI Taxonomy" id="415222"/>
    <lineage>
        <taxon>Bacteria</taxon>
        <taxon>Pseudomonadati</taxon>
        <taxon>Verrucomicrobiota</taxon>
        <taxon>Opitutia</taxon>
        <taxon>Puniceicoccales</taxon>
        <taxon>Pelagicoccaceae</taxon>
        <taxon>Pelagicoccus</taxon>
    </lineage>
</organism>
<dbReference type="InterPro" id="IPR006102">
    <property type="entry name" value="Ig-like_GH2"/>
</dbReference>
<feature type="domain" description="Glycoside hydrolase family 2 immunoglobulin-like beta-sandwich" evidence="16">
    <location>
        <begin position="191"/>
        <end position="296"/>
    </location>
</feature>
<dbReference type="SUPFAM" id="SSF49785">
    <property type="entry name" value="Galactose-binding domain-like"/>
    <property type="match status" value="1"/>
</dbReference>
<evidence type="ECO:0000259" key="16">
    <source>
        <dbReference type="Pfam" id="PF00703"/>
    </source>
</evidence>
<evidence type="ECO:0000259" key="19">
    <source>
        <dbReference type="Pfam" id="PF22666"/>
    </source>
</evidence>
<dbReference type="GO" id="GO:0005764">
    <property type="term" value="C:lysosome"/>
    <property type="evidence" value="ECO:0007669"/>
    <property type="project" value="UniProtKB-SubCell"/>
</dbReference>
<keyword evidence="21" id="KW-1185">Reference proteome</keyword>
<dbReference type="Gene3D" id="2.60.120.260">
    <property type="entry name" value="Galactose-binding domain-like"/>
    <property type="match status" value="1"/>
</dbReference>
<evidence type="ECO:0000256" key="10">
    <source>
        <dbReference type="ARBA" id="ARBA00023180"/>
    </source>
</evidence>
<keyword evidence="11" id="KW-0458">Lysosome</keyword>
<evidence type="ECO:0000256" key="4">
    <source>
        <dbReference type="ARBA" id="ARBA00004740"/>
    </source>
</evidence>
<evidence type="ECO:0000259" key="17">
    <source>
        <dbReference type="Pfam" id="PF17753"/>
    </source>
</evidence>
<dbReference type="Pfam" id="PF17753">
    <property type="entry name" value="Ig_mannosidase"/>
    <property type="match status" value="1"/>
</dbReference>
<dbReference type="Pfam" id="PF22666">
    <property type="entry name" value="Glyco_hydro_2_N2"/>
    <property type="match status" value="1"/>
</dbReference>
<dbReference type="SUPFAM" id="SSF49303">
    <property type="entry name" value="beta-Galactosidase/glucuronidase domain"/>
    <property type="match status" value="3"/>
</dbReference>
<evidence type="ECO:0000256" key="13">
    <source>
        <dbReference type="ARBA" id="ARBA00038429"/>
    </source>
</evidence>
<evidence type="ECO:0000256" key="14">
    <source>
        <dbReference type="ARBA" id="ARBA00041069"/>
    </source>
</evidence>
<keyword evidence="7" id="KW-0964">Secreted</keyword>
<evidence type="ECO:0000256" key="5">
    <source>
        <dbReference type="ARBA" id="ARBA00011738"/>
    </source>
</evidence>
<evidence type="ECO:0000313" key="20">
    <source>
        <dbReference type="EMBL" id="MBC2604886.1"/>
    </source>
</evidence>
<comment type="subcellular location">
    <subcellularLocation>
        <location evidence="2">Lysosome</location>
    </subcellularLocation>
    <subcellularLocation>
        <location evidence="3">Secreted</location>
    </subcellularLocation>
</comment>
<dbReference type="InterPro" id="IPR017853">
    <property type="entry name" value="GH"/>
</dbReference>
<dbReference type="Gene3D" id="2.60.40.10">
    <property type="entry name" value="Immunoglobulins"/>
    <property type="match status" value="3"/>
</dbReference>
<dbReference type="EC" id="3.2.1.25" evidence="6"/>
<dbReference type="EMBL" id="JACHVC010000005">
    <property type="protein sequence ID" value="MBC2604886.1"/>
    <property type="molecule type" value="Genomic_DNA"/>
</dbReference>
<keyword evidence="12" id="KW-0326">Glycosidase</keyword>
<dbReference type="Pfam" id="PF00703">
    <property type="entry name" value="Glyco_hydro_2"/>
    <property type="match status" value="1"/>
</dbReference>
<proteinExistence type="inferred from homology"/>